<dbReference type="GO" id="GO:0005634">
    <property type="term" value="C:nucleus"/>
    <property type="evidence" value="ECO:0007669"/>
    <property type="project" value="UniProtKB-SubCell"/>
</dbReference>
<feature type="region of interest" description="Disordered" evidence="2">
    <location>
        <begin position="522"/>
        <end position="577"/>
    </location>
</feature>
<keyword evidence="1" id="KW-0539">Nucleus</keyword>
<dbReference type="Pfam" id="PF02944">
    <property type="entry name" value="BESS"/>
    <property type="match status" value="1"/>
</dbReference>
<dbReference type="eggNOG" id="ENOG502T8X0">
    <property type="taxonomic scope" value="Eukaryota"/>
</dbReference>
<dbReference type="GO" id="GO:0005737">
    <property type="term" value="C:cytoplasm"/>
    <property type="evidence" value="ECO:0007669"/>
    <property type="project" value="TreeGrafter"/>
</dbReference>
<feature type="domain" description="BESS" evidence="3">
    <location>
        <begin position="984"/>
        <end position="1023"/>
    </location>
</feature>
<reference evidence="4 5" key="2">
    <citation type="journal article" date="2007" name="PLoS Biol.">
        <title>Principles of genome evolution in the Drosophila melanogaster species group.</title>
        <authorList>
            <person name="Ranz J.M."/>
            <person name="Maurin D."/>
            <person name="Chan Y.S."/>
            <person name="von Grotthuss M."/>
            <person name="Hillier L.W."/>
            <person name="Roote J."/>
            <person name="Ashburner M."/>
            <person name="Bergman C.M."/>
        </authorList>
    </citation>
    <scope>NUCLEOTIDE SEQUENCE [LARGE SCALE GENOMIC DNA]</scope>
    <source>
        <strain evidence="5">Tai18E2 / Tucson 14021-0261.01</strain>
    </source>
</reference>
<feature type="compositionally biased region" description="Low complexity" evidence="2">
    <location>
        <begin position="1202"/>
        <end position="1218"/>
    </location>
</feature>
<dbReference type="PANTHER" id="PTHR44029">
    <property type="entry name" value="DNAJ HOMOLOG SUBFAMILY C MEMBER 21"/>
    <property type="match status" value="1"/>
</dbReference>
<feature type="region of interest" description="Disordered" evidence="2">
    <location>
        <begin position="864"/>
        <end position="912"/>
    </location>
</feature>
<feature type="compositionally biased region" description="Polar residues" evidence="2">
    <location>
        <begin position="1226"/>
        <end position="1246"/>
    </location>
</feature>
<protein>
    <submittedName>
        <fullName evidence="4">Uncharacterized protein, isoform A</fullName>
    </submittedName>
</protein>
<organism evidence="4 5">
    <name type="scientific">Drosophila yakuba</name>
    <name type="common">Fruit fly</name>
    <dbReference type="NCBI Taxonomy" id="7245"/>
    <lineage>
        <taxon>Eukaryota</taxon>
        <taxon>Metazoa</taxon>
        <taxon>Ecdysozoa</taxon>
        <taxon>Arthropoda</taxon>
        <taxon>Hexapoda</taxon>
        <taxon>Insecta</taxon>
        <taxon>Pterygota</taxon>
        <taxon>Neoptera</taxon>
        <taxon>Endopterygota</taxon>
        <taxon>Diptera</taxon>
        <taxon>Brachycera</taxon>
        <taxon>Muscomorpha</taxon>
        <taxon>Ephydroidea</taxon>
        <taxon>Drosophilidae</taxon>
        <taxon>Drosophila</taxon>
        <taxon>Sophophora</taxon>
    </lineage>
</organism>
<evidence type="ECO:0000259" key="3">
    <source>
        <dbReference type="PROSITE" id="PS51031"/>
    </source>
</evidence>
<proteinExistence type="predicted"/>
<feature type="compositionally biased region" description="Basic and acidic residues" evidence="2">
    <location>
        <begin position="334"/>
        <end position="348"/>
    </location>
</feature>
<feature type="region of interest" description="Disordered" evidence="2">
    <location>
        <begin position="1202"/>
        <end position="1246"/>
    </location>
</feature>
<dbReference type="KEGG" id="dya:Dyak_GE26256"/>
<reference evidence="4 5" key="1">
    <citation type="journal article" date="2007" name="Nature">
        <title>Evolution of genes and genomes on the Drosophila phylogeny.</title>
        <authorList>
            <consortium name="Drosophila 12 Genomes Consortium"/>
            <person name="Clark A.G."/>
            <person name="Eisen M.B."/>
            <person name="Smith D.R."/>
            <person name="Bergman C.M."/>
            <person name="Oliver B."/>
            <person name="Markow T.A."/>
            <person name="Kaufman T.C."/>
            <person name="Kellis M."/>
            <person name="Gelbart W."/>
            <person name="Iyer V.N."/>
            <person name="Pollard D.A."/>
            <person name="Sackton T.B."/>
            <person name="Larracuente A.M."/>
            <person name="Singh N.D."/>
            <person name="Abad J.P."/>
            <person name="Abt D.N."/>
            <person name="Adryan B."/>
            <person name="Aguade M."/>
            <person name="Akashi H."/>
            <person name="Anderson W.W."/>
            <person name="Aquadro C.F."/>
            <person name="Ardell D.H."/>
            <person name="Arguello R."/>
            <person name="Artieri C.G."/>
            <person name="Barbash D.A."/>
            <person name="Barker D."/>
            <person name="Barsanti P."/>
            <person name="Batterham P."/>
            <person name="Batzoglou S."/>
            <person name="Begun D."/>
            <person name="Bhutkar A."/>
            <person name="Blanco E."/>
            <person name="Bosak S.A."/>
            <person name="Bradley R.K."/>
            <person name="Brand A.D."/>
            <person name="Brent M.R."/>
            <person name="Brooks A.N."/>
            <person name="Brown R.H."/>
            <person name="Butlin R.K."/>
            <person name="Caggese C."/>
            <person name="Calvi B.R."/>
            <person name="Bernardo de Carvalho A."/>
            <person name="Caspi A."/>
            <person name="Castrezana S."/>
            <person name="Celniker S.E."/>
            <person name="Chang J.L."/>
            <person name="Chapple C."/>
            <person name="Chatterji S."/>
            <person name="Chinwalla A."/>
            <person name="Civetta A."/>
            <person name="Clifton S.W."/>
            <person name="Comeron J.M."/>
            <person name="Costello J.C."/>
            <person name="Coyne J.A."/>
            <person name="Daub J."/>
            <person name="David R.G."/>
            <person name="Delcher A.L."/>
            <person name="Delehaunty K."/>
            <person name="Do C.B."/>
            <person name="Ebling H."/>
            <person name="Edwards K."/>
            <person name="Eickbush T."/>
            <person name="Evans J.D."/>
            <person name="Filipski A."/>
            <person name="Findeiss S."/>
            <person name="Freyhult E."/>
            <person name="Fulton L."/>
            <person name="Fulton R."/>
            <person name="Garcia A.C."/>
            <person name="Gardiner A."/>
            <person name="Garfield D.A."/>
            <person name="Garvin B.E."/>
            <person name="Gibson G."/>
            <person name="Gilbert D."/>
            <person name="Gnerre S."/>
            <person name="Godfrey J."/>
            <person name="Good R."/>
            <person name="Gotea V."/>
            <person name="Gravely B."/>
            <person name="Greenberg A.J."/>
            <person name="Griffiths-Jones S."/>
            <person name="Gross S."/>
            <person name="Guigo R."/>
            <person name="Gustafson E.A."/>
            <person name="Haerty W."/>
            <person name="Hahn M.W."/>
            <person name="Halligan D.L."/>
            <person name="Halpern A.L."/>
            <person name="Halter G.M."/>
            <person name="Han M.V."/>
            <person name="Heger A."/>
            <person name="Hillier L."/>
            <person name="Hinrichs A.S."/>
            <person name="Holmes I."/>
            <person name="Hoskins R.A."/>
            <person name="Hubisz M.J."/>
            <person name="Hultmark D."/>
            <person name="Huntley M.A."/>
            <person name="Jaffe D.B."/>
            <person name="Jagadeeshan S."/>
            <person name="Jeck W.R."/>
            <person name="Johnson J."/>
            <person name="Jones C.D."/>
            <person name="Jordan W.C."/>
            <person name="Karpen G.H."/>
            <person name="Kataoka E."/>
            <person name="Keightley P.D."/>
            <person name="Kheradpour P."/>
            <person name="Kirkness E.F."/>
            <person name="Koerich L.B."/>
            <person name="Kristiansen K."/>
            <person name="Kudrna D."/>
            <person name="Kulathinal R.J."/>
            <person name="Kumar S."/>
            <person name="Kwok R."/>
            <person name="Lander E."/>
            <person name="Langley C.H."/>
            <person name="Lapoint R."/>
            <person name="Lazzaro B.P."/>
            <person name="Lee S.J."/>
            <person name="Levesque L."/>
            <person name="Li R."/>
            <person name="Lin C.F."/>
            <person name="Lin M.F."/>
            <person name="Lindblad-Toh K."/>
            <person name="Llopart A."/>
            <person name="Long M."/>
            <person name="Low L."/>
            <person name="Lozovsky E."/>
            <person name="Lu J."/>
            <person name="Luo M."/>
            <person name="Machado C.A."/>
            <person name="Makalowski W."/>
            <person name="Marzo M."/>
            <person name="Matsuda M."/>
            <person name="Matzkin L."/>
            <person name="McAllister B."/>
            <person name="McBride C.S."/>
            <person name="McKernan B."/>
            <person name="McKernan K."/>
            <person name="Mendez-Lago M."/>
            <person name="Minx P."/>
            <person name="Mollenhauer M.U."/>
            <person name="Montooth K."/>
            <person name="Mount S.M."/>
            <person name="Mu X."/>
            <person name="Myers E."/>
            <person name="Negre B."/>
            <person name="Newfeld S."/>
            <person name="Nielsen R."/>
            <person name="Noor M.A."/>
            <person name="O'Grady P."/>
            <person name="Pachter L."/>
            <person name="Papaceit M."/>
            <person name="Parisi M.J."/>
            <person name="Parisi M."/>
            <person name="Parts L."/>
            <person name="Pedersen J.S."/>
            <person name="Pesole G."/>
            <person name="Phillippy A.M."/>
            <person name="Ponting C.P."/>
            <person name="Pop M."/>
            <person name="Porcelli D."/>
            <person name="Powell J.R."/>
            <person name="Prohaska S."/>
            <person name="Pruitt K."/>
            <person name="Puig M."/>
            <person name="Quesneville H."/>
            <person name="Ram K.R."/>
            <person name="Rand D."/>
            <person name="Rasmussen M.D."/>
            <person name="Reed L.K."/>
            <person name="Reenan R."/>
            <person name="Reily A."/>
            <person name="Remington K.A."/>
            <person name="Rieger T.T."/>
            <person name="Ritchie M.G."/>
            <person name="Robin C."/>
            <person name="Rogers Y.H."/>
            <person name="Rohde C."/>
            <person name="Rozas J."/>
            <person name="Rubenfield M.J."/>
            <person name="Ruiz A."/>
            <person name="Russo S."/>
            <person name="Salzberg S.L."/>
            <person name="Sanchez-Gracia A."/>
            <person name="Saranga D.J."/>
            <person name="Sato H."/>
            <person name="Schaeffer S.W."/>
            <person name="Schatz M.C."/>
            <person name="Schlenke T."/>
            <person name="Schwartz R."/>
            <person name="Segarra C."/>
            <person name="Singh R.S."/>
            <person name="Sirot L."/>
            <person name="Sirota M."/>
            <person name="Sisneros N.B."/>
            <person name="Smith C.D."/>
            <person name="Smith T.F."/>
            <person name="Spieth J."/>
            <person name="Stage D.E."/>
            <person name="Stark A."/>
            <person name="Stephan W."/>
            <person name="Strausberg R.L."/>
            <person name="Strempel S."/>
            <person name="Sturgill D."/>
            <person name="Sutton G."/>
            <person name="Sutton G.G."/>
            <person name="Tao W."/>
            <person name="Teichmann S."/>
            <person name="Tobari Y.N."/>
            <person name="Tomimura Y."/>
            <person name="Tsolas J.M."/>
            <person name="Valente V.L."/>
            <person name="Venter E."/>
            <person name="Venter J.C."/>
            <person name="Vicario S."/>
            <person name="Vieira F.G."/>
            <person name="Vilella A.J."/>
            <person name="Villasante A."/>
            <person name="Walenz B."/>
            <person name="Wang J."/>
            <person name="Wasserman M."/>
            <person name="Watts T."/>
            <person name="Wilson D."/>
            <person name="Wilson R.K."/>
            <person name="Wing R.A."/>
            <person name="Wolfner M.F."/>
            <person name="Wong A."/>
            <person name="Wong G.K."/>
            <person name="Wu C.I."/>
            <person name="Wu G."/>
            <person name="Yamamoto D."/>
            <person name="Yang H.P."/>
            <person name="Yang S.P."/>
            <person name="Yorke J.A."/>
            <person name="Yoshida K."/>
            <person name="Zdobnov E."/>
            <person name="Zhang P."/>
            <person name="Zhang Y."/>
            <person name="Zimin A.V."/>
            <person name="Baldwin J."/>
            <person name="Abdouelleil A."/>
            <person name="Abdulkadir J."/>
            <person name="Abebe A."/>
            <person name="Abera B."/>
            <person name="Abreu J."/>
            <person name="Acer S.C."/>
            <person name="Aftuck L."/>
            <person name="Alexander A."/>
            <person name="An P."/>
            <person name="Anderson E."/>
            <person name="Anderson S."/>
            <person name="Arachi H."/>
            <person name="Azer M."/>
            <person name="Bachantsang P."/>
            <person name="Barry A."/>
            <person name="Bayul T."/>
            <person name="Berlin A."/>
            <person name="Bessette D."/>
            <person name="Bloom T."/>
            <person name="Blye J."/>
            <person name="Boguslavskiy L."/>
            <person name="Bonnet C."/>
            <person name="Boukhgalter B."/>
            <person name="Bourzgui I."/>
            <person name="Brown A."/>
            <person name="Cahill P."/>
            <person name="Channer S."/>
            <person name="Cheshatsang Y."/>
            <person name="Chuda L."/>
            <person name="Citroen M."/>
            <person name="Collymore A."/>
            <person name="Cooke P."/>
            <person name="Costello M."/>
            <person name="D'Aco K."/>
            <person name="Daza R."/>
            <person name="De Haan G."/>
            <person name="DeGray S."/>
            <person name="DeMaso C."/>
            <person name="Dhargay N."/>
            <person name="Dooley K."/>
            <person name="Dooley E."/>
            <person name="Doricent M."/>
            <person name="Dorje P."/>
            <person name="Dorjee K."/>
            <person name="Dupes A."/>
            <person name="Elong R."/>
            <person name="Falk J."/>
            <person name="Farina A."/>
            <person name="Faro S."/>
            <person name="Ferguson D."/>
            <person name="Fisher S."/>
            <person name="Foley C.D."/>
            <person name="Franke A."/>
            <person name="Friedrich D."/>
            <person name="Gadbois L."/>
            <person name="Gearin G."/>
            <person name="Gearin C.R."/>
            <person name="Giannoukos G."/>
            <person name="Goode T."/>
            <person name="Graham J."/>
            <person name="Grandbois E."/>
            <person name="Grewal S."/>
            <person name="Gyaltsen K."/>
            <person name="Hafez N."/>
            <person name="Hagos B."/>
            <person name="Hall J."/>
            <person name="Henson C."/>
            <person name="Hollinger A."/>
            <person name="Honan T."/>
            <person name="Huard M.D."/>
            <person name="Hughes L."/>
            <person name="Hurhula B."/>
            <person name="Husby M.E."/>
            <person name="Kamat A."/>
            <person name="Kanga B."/>
            <person name="Kashin S."/>
            <person name="Khazanovich D."/>
            <person name="Kisner P."/>
            <person name="Lance K."/>
            <person name="Lara M."/>
            <person name="Lee W."/>
            <person name="Lennon N."/>
            <person name="Letendre F."/>
            <person name="LeVine R."/>
            <person name="Lipovsky A."/>
            <person name="Liu X."/>
            <person name="Liu J."/>
            <person name="Liu S."/>
            <person name="Lokyitsang T."/>
            <person name="Lokyitsang Y."/>
            <person name="Lubonja R."/>
            <person name="Lui A."/>
            <person name="MacDonald P."/>
            <person name="Magnisalis V."/>
            <person name="Maru K."/>
            <person name="Matthews C."/>
            <person name="McCusker W."/>
            <person name="McDonough S."/>
            <person name="Mehta T."/>
            <person name="Meldrim J."/>
            <person name="Meneus L."/>
            <person name="Mihai O."/>
            <person name="Mihalev A."/>
            <person name="Mihova T."/>
            <person name="Mittelman R."/>
            <person name="Mlenga V."/>
            <person name="Montmayeur A."/>
            <person name="Mulrain L."/>
            <person name="Navidi A."/>
            <person name="Naylor J."/>
            <person name="Negash T."/>
            <person name="Nguyen T."/>
            <person name="Nguyen N."/>
            <person name="Nicol R."/>
            <person name="Norbu C."/>
            <person name="Norbu N."/>
            <person name="Novod N."/>
            <person name="O'Neill B."/>
            <person name="Osman S."/>
            <person name="Markiewicz E."/>
            <person name="Oyono O.L."/>
            <person name="Patti C."/>
            <person name="Phunkhang P."/>
            <person name="Pierre F."/>
            <person name="Priest M."/>
            <person name="Raghuraman S."/>
            <person name="Rege F."/>
            <person name="Reyes R."/>
            <person name="Rise C."/>
            <person name="Rogov P."/>
            <person name="Ross K."/>
            <person name="Ryan E."/>
            <person name="Settipalli S."/>
            <person name="Shea T."/>
            <person name="Sherpa N."/>
            <person name="Shi L."/>
            <person name="Shih D."/>
            <person name="Sparrow T."/>
            <person name="Spaulding J."/>
            <person name="Stalker J."/>
            <person name="Stange-Thomann N."/>
            <person name="Stavropoulos S."/>
            <person name="Stone C."/>
            <person name="Strader C."/>
            <person name="Tesfaye S."/>
            <person name="Thomson T."/>
            <person name="Thoulutsang Y."/>
            <person name="Thoulutsang D."/>
            <person name="Topham K."/>
            <person name="Topping I."/>
            <person name="Tsamla T."/>
            <person name="Vassiliev H."/>
            <person name="Vo A."/>
            <person name="Wangchuk T."/>
            <person name="Wangdi T."/>
            <person name="Weiand M."/>
            <person name="Wilkinson J."/>
            <person name="Wilson A."/>
            <person name="Yadav S."/>
            <person name="Young G."/>
            <person name="Yu Q."/>
            <person name="Zembek L."/>
            <person name="Zhong D."/>
            <person name="Zimmer A."/>
            <person name="Zwirko Z."/>
            <person name="Jaffe D.B."/>
            <person name="Alvarez P."/>
            <person name="Brockman W."/>
            <person name="Butler J."/>
            <person name="Chin C."/>
            <person name="Gnerre S."/>
            <person name="Grabherr M."/>
            <person name="Kleber M."/>
            <person name="Mauceli E."/>
            <person name="MacCallum I."/>
        </authorList>
    </citation>
    <scope>NUCLEOTIDE SEQUENCE [LARGE SCALE GENOMIC DNA]</scope>
    <source>
        <strain evidence="5">Tai18E2 / Tucson 14021-0261.01</strain>
    </source>
</reference>
<feature type="region of interest" description="Disordered" evidence="2">
    <location>
        <begin position="1148"/>
        <end position="1177"/>
    </location>
</feature>
<name>B4PPY4_DROYA</name>
<feature type="region of interest" description="Disordered" evidence="2">
    <location>
        <begin position="64"/>
        <end position="179"/>
    </location>
</feature>
<dbReference type="GO" id="GO:0005721">
    <property type="term" value="C:pericentric heterochromatin"/>
    <property type="evidence" value="ECO:0007669"/>
    <property type="project" value="EnsemblMetazoa"/>
</dbReference>
<dbReference type="InterPro" id="IPR051964">
    <property type="entry name" value="Chaperone_stress_response"/>
</dbReference>
<accession>B4PPY4</accession>
<dbReference type="EMBL" id="CM000160">
    <property type="protein sequence ID" value="EDW97211.1"/>
    <property type="molecule type" value="Genomic_DNA"/>
</dbReference>
<feature type="compositionally biased region" description="Acidic residues" evidence="2">
    <location>
        <begin position="64"/>
        <end position="73"/>
    </location>
</feature>
<feature type="compositionally biased region" description="Acidic residues" evidence="2">
    <location>
        <begin position="526"/>
        <end position="542"/>
    </location>
</feature>
<dbReference type="GO" id="GO:0003682">
    <property type="term" value="F:chromatin binding"/>
    <property type="evidence" value="ECO:0007669"/>
    <property type="project" value="EnsemblMetazoa"/>
</dbReference>
<dbReference type="AlphaFoldDB" id="B4PPY4"/>
<dbReference type="GO" id="GO:0003677">
    <property type="term" value="F:DNA binding"/>
    <property type="evidence" value="ECO:0007669"/>
    <property type="project" value="InterPro"/>
</dbReference>
<keyword evidence="5" id="KW-1185">Reference proteome</keyword>
<dbReference type="OMA" id="DTSPQQC"/>
<gene>
    <name evidence="4" type="primary">Dyak\GE26256</name>
    <name evidence="4" type="synonym">dyak_GLEANR_9813</name>
    <name evidence="4" type="synonym">GE26256</name>
    <name evidence="4" type="ORF">Dyak_GE26256</name>
</gene>
<feature type="compositionally biased region" description="Acidic residues" evidence="2">
    <location>
        <begin position="655"/>
        <end position="677"/>
    </location>
</feature>
<evidence type="ECO:0000313" key="5">
    <source>
        <dbReference type="Proteomes" id="UP000002282"/>
    </source>
</evidence>
<dbReference type="GO" id="GO:0009047">
    <property type="term" value="P:dosage compensation by hyperactivation of X chromosome"/>
    <property type="evidence" value="ECO:0007669"/>
    <property type="project" value="EnsemblMetazoa"/>
</dbReference>
<dbReference type="OrthoDB" id="10262320at2759"/>
<feature type="compositionally biased region" description="Acidic residues" evidence="2">
    <location>
        <begin position="157"/>
        <end position="168"/>
    </location>
</feature>
<dbReference type="PANTHER" id="PTHR44029:SF1">
    <property type="entry name" value="DNAJ HOMOLOG SUBFAMILY C MEMBER 21"/>
    <property type="match status" value="1"/>
</dbReference>
<dbReference type="Proteomes" id="UP000002282">
    <property type="component" value="Chromosome 3R"/>
</dbReference>
<feature type="compositionally biased region" description="Low complexity" evidence="2">
    <location>
        <begin position="864"/>
        <end position="875"/>
    </location>
</feature>
<dbReference type="HOGENOM" id="CLU_266036_0_0_1"/>
<dbReference type="PROSITE" id="PS51031">
    <property type="entry name" value="BESS"/>
    <property type="match status" value="1"/>
</dbReference>
<comment type="subcellular location">
    <subcellularLocation>
        <location evidence="1">Nucleus</location>
    </subcellularLocation>
</comment>
<feature type="compositionally biased region" description="Polar residues" evidence="2">
    <location>
        <begin position="123"/>
        <end position="134"/>
    </location>
</feature>
<evidence type="ECO:0000256" key="2">
    <source>
        <dbReference type="SAM" id="MobiDB-lite"/>
    </source>
</evidence>
<dbReference type="GO" id="GO:0090053">
    <property type="term" value="P:positive regulation of pericentric heterochromatin formation"/>
    <property type="evidence" value="ECO:0007669"/>
    <property type="project" value="EnsemblMetazoa"/>
</dbReference>
<evidence type="ECO:0000313" key="4">
    <source>
        <dbReference type="EMBL" id="EDW97211.1"/>
    </source>
</evidence>
<feature type="region of interest" description="Disordered" evidence="2">
    <location>
        <begin position="640"/>
        <end position="690"/>
    </location>
</feature>
<feature type="compositionally biased region" description="Acidic residues" evidence="2">
    <location>
        <begin position="554"/>
        <end position="564"/>
    </location>
</feature>
<feature type="compositionally biased region" description="Basic and acidic residues" evidence="2">
    <location>
        <begin position="876"/>
        <end position="894"/>
    </location>
</feature>
<feature type="region of interest" description="Disordered" evidence="2">
    <location>
        <begin position="334"/>
        <end position="386"/>
    </location>
</feature>
<sequence>MDQDTSAQAKNFDVPSDAGLKMASANCKPLASTTHELKIMDVEGGAAVAPDSVEEVETPMVIVVDDDEGEEDEHPMPDDAGIEDIMDDEHAPLVAELQSALNNPDDKASEDPLLEDQERDPDTMSTKTEPSSDAESNHSYHDPMGLLERIDNHDPGDSQDDDDDDDESSNGGGAIGSMRRKMPRAQRWLLWMKRWPWILHEASDGTLAFCLYCNMTINVNNRSRHIQQHNMSLYHQERECNYLAFKKSEEQTRGATSDNEVKHEFGTKSYVAAMKQKRVSETEAFNNFNWLRWLRWHPWLERSHPTGTIGTCRVCNVRMNVEFVYLRKRHETTKGHMEALRNMDSDKPSRKRKRSKSTSETAGGDDEAEQEKEKESEPEVDPEAAQDTTVVMMNGEVDSGDDPSKWCELIPDTNPQQCRCTICDCTMAITSFLRHCKTRVHCHNLLAPAEKGSSDIRGIWAMFADLHPWLIADPEDPSIGYCSVCRKRFMYGNSEIKRKNHENSEKHTLAVAAAKAAIEVGLGDGNDGEMDGGDKEEEEVEASEAQSEARSESEGIEDNDDDNWSETQKTGKGFATEPRKAKIRAGVRFYPWLCYSKDRKTQICKFCRVRFHNESAKARHEFSARHVKLVKEFKVRQAKLSQGTAASTRNKRQDDEESQEQDEEDGEEEDVEEDEQSYSDSGTVQARKPARSANKLFVKPIPATMKGKVMVWKGRFPWLSYKKNEQRGNYAWCKLCEVSLYLPTSKWASKHQRTSRHIRLRIDRKRNNGGNPVKTTNKNSGEISAVVATASALASGEARQKAAMAELQAKYNWLDPDANDENHCHCRVCDTRLPIKVFYLRQHDSSRKHAENLERHRANAAAVATAPSVSTTSTVDAERQEFGLDKESENDMSVRSDGSTAEPPAKRSRRSMEVRRIIRALRDSMGKRRDEPSHMDMARDMICSSFDIVSRLRTLEREAAAHNESTVQAPQTVTVAPGKPPEPRHVLDLFFDSISPTMKSLPPDLAAEGKSKIMQLVCGLELRAMQRNATAPNTATVSVSSTLSSPASVTPVTTPPAPTSDPIATADVDMHSTCITILDDDNTVQNNNELEVVQNKPASGTSSTQVTINGSPKDLPANIRRILSSNQMQVTNRFETDSVRCVPLDKLTTQSRVNGNGRLSQGGSSEAPSTPQADKSNGNTLAMLRQIRVNNNNSSKMITITKTPQTQQQHQPQGSMTSTPIMRGVPNSNGSQLTTFRSMVNHNRRP</sequence>
<dbReference type="InterPro" id="IPR004210">
    <property type="entry name" value="BESS_motif"/>
</dbReference>
<evidence type="ECO:0000256" key="1">
    <source>
        <dbReference type="PROSITE-ProRule" id="PRU00371"/>
    </source>
</evidence>
<dbReference type="PhylomeDB" id="B4PPY4"/>